<dbReference type="InterPro" id="IPR037069">
    <property type="entry name" value="AcylCoA_DH/ox_N_sf"/>
</dbReference>
<comment type="subcellular location">
    <subcellularLocation>
        <location evidence="3">Peroxisome</location>
    </subcellularLocation>
</comment>
<evidence type="ECO:0000259" key="15">
    <source>
        <dbReference type="Pfam" id="PF01756"/>
    </source>
</evidence>
<comment type="similarity">
    <text evidence="5 12">Belongs to the acyl-CoA oxidase family.</text>
</comment>
<dbReference type="InterPro" id="IPR036250">
    <property type="entry name" value="AcylCo_DH-like_C"/>
</dbReference>
<reference evidence="18" key="1">
    <citation type="journal article" date="2019" name="Beilstein J. Org. Chem.">
        <title>Nanangenines: drimane sesquiterpenoids as the dominant metabolite cohort of a novel Australian fungus, Aspergillus nanangensis.</title>
        <authorList>
            <person name="Lacey H.J."/>
            <person name="Gilchrist C.L.M."/>
            <person name="Crombie A."/>
            <person name="Kalaitzis J.A."/>
            <person name="Vuong D."/>
            <person name="Rutledge P.J."/>
            <person name="Turner P."/>
            <person name="Pitt J.I."/>
            <person name="Lacey E."/>
            <person name="Chooi Y.H."/>
            <person name="Piggott A.M."/>
        </authorList>
    </citation>
    <scope>NUCLEOTIDE SEQUENCE</scope>
    <source>
        <strain evidence="18">MST-FP2251</strain>
    </source>
</reference>
<dbReference type="GO" id="GO:0055088">
    <property type="term" value="P:lipid homeostasis"/>
    <property type="evidence" value="ECO:0007669"/>
    <property type="project" value="TreeGrafter"/>
</dbReference>
<dbReference type="GO" id="GO:0005777">
    <property type="term" value="C:peroxisome"/>
    <property type="evidence" value="ECO:0007669"/>
    <property type="project" value="UniProtKB-SubCell"/>
</dbReference>
<feature type="binding site" evidence="14">
    <location>
        <position position="191"/>
    </location>
    <ligand>
        <name>FAD</name>
        <dbReference type="ChEBI" id="CHEBI:57692"/>
    </ligand>
</feature>
<evidence type="ECO:0000256" key="2">
    <source>
        <dbReference type="ARBA" id="ARBA00001974"/>
    </source>
</evidence>
<proteinExistence type="inferred from homology"/>
<feature type="binding site" evidence="14">
    <location>
        <position position="152"/>
    </location>
    <ligand>
        <name>FAD</name>
        <dbReference type="ChEBI" id="CHEBI:57692"/>
    </ligand>
</feature>
<evidence type="ECO:0000256" key="7">
    <source>
        <dbReference type="ARBA" id="ARBA00022827"/>
    </source>
</evidence>
<evidence type="ECO:0000256" key="12">
    <source>
        <dbReference type="PIRNR" id="PIRNR000168"/>
    </source>
</evidence>
<evidence type="ECO:0000256" key="10">
    <source>
        <dbReference type="ARBA" id="ARBA00023098"/>
    </source>
</evidence>
<keyword evidence="9" id="KW-0560">Oxidoreductase</keyword>
<evidence type="ECO:0000256" key="8">
    <source>
        <dbReference type="ARBA" id="ARBA00022832"/>
    </source>
</evidence>
<evidence type="ECO:0000256" key="3">
    <source>
        <dbReference type="ARBA" id="ARBA00004275"/>
    </source>
</evidence>
<dbReference type="Proteomes" id="UP001194746">
    <property type="component" value="Unassembled WGS sequence"/>
</dbReference>
<dbReference type="GO" id="GO:0071949">
    <property type="term" value="F:FAD binding"/>
    <property type="evidence" value="ECO:0007669"/>
    <property type="project" value="InterPro"/>
</dbReference>
<dbReference type="SUPFAM" id="SSF47203">
    <property type="entry name" value="Acyl-CoA dehydrogenase C-terminal domain-like"/>
    <property type="match status" value="2"/>
</dbReference>
<dbReference type="Pfam" id="PF01756">
    <property type="entry name" value="ACOX"/>
    <property type="match status" value="1"/>
</dbReference>
<evidence type="ECO:0000256" key="5">
    <source>
        <dbReference type="ARBA" id="ARBA00006288"/>
    </source>
</evidence>
<evidence type="ECO:0000256" key="14">
    <source>
        <dbReference type="PIRSR" id="PIRSR000168-2"/>
    </source>
</evidence>
<dbReference type="PANTHER" id="PTHR10909">
    <property type="entry name" value="ELECTRON TRANSPORT OXIDOREDUCTASE"/>
    <property type="match status" value="1"/>
</dbReference>
<dbReference type="InterPro" id="IPR029320">
    <property type="entry name" value="Acyl-CoA_ox_N"/>
</dbReference>
<evidence type="ECO:0000313" key="18">
    <source>
        <dbReference type="EMBL" id="KAF9892105.1"/>
    </source>
</evidence>
<dbReference type="InterPro" id="IPR012258">
    <property type="entry name" value="Acyl-CoA_oxidase"/>
</dbReference>
<keyword evidence="11" id="KW-0576">Peroxisome</keyword>
<comment type="pathway">
    <text evidence="4">Lipid metabolism; peroxisomal fatty acid beta-oxidation.</text>
</comment>
<name>A0AAD4GWW7_ASPNN</name>
<evidence type="ECO:0000256" key="6">
    <source>
        <dbReference type="ARBA" id="ARBA00022630"/>
    </source>
</evidence>
<evidence type="ECO:0000256" key="11">
    <source>
        <dbReference type="ARBA" id="ARBA00023140"/>
    </source>
</evidence>
<keyword evidence="6 12" id="KW-0285">Flavoprotein</keyword>
<dbReference type="InterPro" id="IPR009100">
    <property type="entry name" value="AcylCoA_DH/oxidase_NM_dom_sf"/>
</dbReference>
<dbReference type="Gene3D" id="1.10.540.10">
    <property type="entry name" value="Acyl-CoA dehydrogenase/oxidase, N-terminal domain"/>
    <property type="match status" value="1"/>
</dbReference>
<keyword evidence="7 12" id="KW-0274">FAD</keyword>
<dbReference type="EMBL" id="VCAU01000014">
    <property type="protein sequence ID" value="KAF9892105.1"/>
    <property type="molecule type" value="Genomic_DNA"/>
</dbReference>
<dbReference type="PIRSF" id="PIRSF000168">
    <property type="entry name" value="Acyl-CoA_oxidase"/>
    <property type="match status" value="1"/>
</dbReference>
<evidence type="ECO:0000256" key="4">
    <source>
        <dbReference type="ARBA" id="ARBA00004846"/>
    </source>
</evidence>
<feature type="domain" description="Acyl-CoA oxidase C-terminal" evidence="15">
    <location>
        <begin position="506"/>
        <end position="672"/>
    </location>
</feature>
<dbReference type="PANTHER" id="PTHR10909:SF250">
    <property type="entry name" value="PEROXISOMAL ACYL-COENZYME A OXIDASE 1"/>
    <property type="match status" value="1"/>
</dbReference>
<reference evidence="18" key="2">
    <citation type="submission" date="2020-02" db="EMBL/GenBank/DDBJ databases">
        <authorList>
            <person name="Gilchrist C.L.M."/>
            <person name="Chooi Y.-H."/>
        </authorList>
    </citation>
    <scope>NUCLEOTIDE SEQUENCE</scope>
    <source>
        <strain evidence="18">MST-FP2251</strain>
    </source>
</reference>
<keyword evidence="19" id="KW-1185">Reference proteome</keyword>
<dbReference type="InterPro" id="IPR055060">
    <property type="entry name" value="ACOX_C_alpha1"/>
</dbReference>
<dbReference type="InterPro" id="IPR002655">
    <property type="entry name" value="Acyl-CoA_oxidase_C"/>
</dbReference>
<keyword evidence="8" id="KW-0276">Fatty acid metabolism</keyword>
<dbReference type="GO" id="GO:0003997">
    <property type="term" value="F:acyl-CoA oxidase activity"/>
    <property type="evidence" value="ECO:0007669"/>
    <property type="project" value="UniProtKB-EC"/>
</dbReference>
<feature type="domain" description="Acyl-CoA oxidase C-alpha1" evidence="17">
    <location>
        <begin position="298"/>
        <end position="461"/>
    </location>
</feature>
<comment type="catalytic activity">
    <reaction evidence="1">
        <text>a 2,3-saturated acyl-CoA + O2 = a (2E)-enoyl-CoA + H2O2</text>
        <dbReference type="Rhea" id="RHEA:38959"/>
        <dbReference type="ChEBI" id="CHEBI:15379"/>
        <dbReference type="ChEBI" id="CHEBI:16240"/>
        <dbReference type="ChEBI" id="CHEBI:58856"/>
        <dbReference type="ChEBI" id="CHEBI:65111"/>
        <dbReference type="EC" id="1.3.3.6"/>
    </reaction>
</comment>
<feature type="domain" description="Acyl-coenzyme A oxidase N-terminal" evidence="16">
    <location>
        <begin position="32"/>
        <end position="146"/>
    </location>
</feature>
<dbReference type="GO" id="GO:0033540">
    <property type="term" value="P:fatty acid beta-oxidation using acyl-CoA oxidase"/>
    <property type="evidence" value="ECO:0007669"/>
    <property type="project" value="TreeGrafter"/>
</dbReference>
<dbReference type="Pfam" id="PF22924">
    <property type="entry name" value="ACOX_C_alpha1"/>
    <property type="match status" value="1"/>
</dbReference>
<dbReference type="AlphaFoldDB" id="A0AAD4GWW7"/>
<evidence type="ECO:0000256" key="13">
    <source>
        <dbReference type="PIRSR" id="PIRSR000168-1"/>
    </source>
</evidence>
<dbReference type="InterPro" id="IPR046373">
    <property type="entry name" value="Acyl-CoA_Oxase/DH_mid-dom_sf"/>
</dbReference>
<accession>A0AAD4GWW7</accession>
<evidence type="ECO:0000256" key="1">
    <source>
        <dbReference type="ARBA" id="ARBA00001201"/>
    </source>
</evidence>
<dbReference type="FunFam" id="1.20.140.10:FF:000015">
    <property type="entry name" value="Acyl-coenzyme A oxidase"/>
    <property type="match status" value="1"/>
</dbReference>
<evidence type="ECO:0000259" key="16">
    <source>
        <dbReference type="Pfam" id="PF14749"/>
    </source>
</evidence>
<dbReference type="Gene3D" id="2.40.110.10">
    <property type="entry name" value="Butyryl-CoA Dehydrogenase, subunit A, domain 2"/>
    <property type="match status" value="1"/>
</dbReference>
<dbReference type="SUPFAM" id="SSF56645">
    <property type="entry name" value="Acyl-CoA dehydrogenase NM domain-like"/>
    <property type="match status" value="1"/>
</dbReference>
<dbReference type="Gene3D" id="1.20.140.10">
    <property type="entry name" value="Butyryl-CoA Dehydrogenase, subunit A, domain 3"/>
    <property type="match status" value="2"/>
</dbReference>
<comment type="cofactor">
    <cofactor evidence="2">
        <name>FAD</name>
        <dbReference type="ChEBI" id="CHEBI:57692"/>
    </cofactor>
</comment>
<comment type="caution">
    <text evidence="18">The sequence shown here is derived from an EMBL/GenBank/DDBJ whole genome shotgun (WGS) entry which is preliminary data.</text>
</comment>
<sequence>MSDSNSWVDHLKPASPDGATTIASERAQSNINVDALSQFLLGTTFLERQNRILPILQQDPLFSKATQANLGRPDRYMLGLARSKRMRQIVDRHQWDDEDYEMAKYLLDDVSPYQLHQTMFRQTLLEQTNPAQKKYWMDLHSSWTIIGAYAQTELGHGSNVRGIELTARWDQDTREFVLHSPTLTASKWWNGTLGRTATHSIVAAQLLLPEKNSRGEVEYKSYGPHMFVTRVRDEKTHQPLPGIVIGDIGPKYGYASMDNAYMLFNNFRIPHDAMLSRYSRVDPETGVYHKPENPAVAYGSMTHARKRIILAARLVLARAVTVAVRYCSIRRQFRDKDSTGPLESAVLDYPTVQIRILPLLATAYALHFTGERMGQIYDATRASIDDGDLSRLIDLHSLSSGLKSLCSDLAAGGIETCRRSMGGHGFGGGSGLVQLNADYLSKPTVEGDNWMITQQMARYLMKKAEIVVQKGREYVPANETEEVLYRFYYRGGQRQVLQGLDEEDGEQLVKAFAHRAAWLTFQAYDAFLIQKRSWNSLLVQMHELSHAQSEYILVANFAEGLASAGGIDDETKSALWKNFRLFALFTMQKSARQFSRAGAVSEEALDSLPDRILRLMQEIRPHAVRLVDAWAIPDYLLDSALGRSDGRVYEDLFHRAHRLNPLNRMTFNPDYRTDEIVKGSNDGGSILSKL</sequence>
<dbReference type="Pfam" id="PF14749">
    <property type="entry name" value="Acyl-CoA_ox_N"/>
    <property type="match status" value="1"/>
</dbReference>
<dbReference type="FunFam" id="2.40.110.10:FF:000003">
    <property type="entry name" value="Acyl-coenzyme A oxidase"/>
    <property type="match status" value="1"/>
</dbReference>
<dbReference type="GO" id="GO:0005504">
    <property type="term" value="F:fatty acid binding"/>
    <property type="evidence" value="ECO:0007669"/>
    <property type="project" value="TreeGrafter"/>
</dbReference>
<protein>
    <recommendedName>
        <fullName evidence="12">Acyl-coenzyme A oxidase</fullName>
    </recommendedName>
</protein>
<evidence type="ECO:0000256" key="9">
    <source>
        <dbReference type="ARBA" id="ARBA00023002"/>
    </source>
</evidence>
<gene>
    <name evidence="18" type="ORF">FE257_002511</name>
</gene>
<dbReference type="FunFam" id="1.20.140.10:FF:000013">
    <property type="entry name" value="Acyl-coenzyme A oxidase"/>
    <property type="match status" value="1"/>
</dbReference>
<organism evidence="18 19">
    <name type="scientific">Aspergillus nanangensis</name>
    <dbReference type="NCBI Taxonomy" id="2582783"/>
    <lineage>
        <taxon>Eukaryota</taxon>
        <taxon>Fungi</taxon>
        <taxon>Dikarya</taxon>
        <taxon>Ascomycota</taxon>
        <taxon>Pezizomycotina</taxon>
        <taxon>Eurotiomycetes</taxon>
        <taxon>Eurotiomycetidae</taxon>
        <taxon>Eurotiales</taxon>
        <taxon>Aspergillaceae</taxon>
        <taxon>Aspergillus</taxon>
        <taxon>Aspergillus subgen. Circumdati</taxon>
    </lineage>
</organism>
<evidence type="ECO:0000259" key="17">
    <source>
        <dbReference type="Pfam" id="PF22924"/>
    </source>
</evidence>
<evidence type="ECO:0000313" key="19">
    <source>
        <dbReference type="Proteomes" id="UP001194746"/>
    </source>
</evidence>
<keyword evidence="10" id="KW-0443">Lipid metabolism</keyword>
<feature type="active site" description="Proton acceptor" evidence="13">
    <location>
        <position position="446"/>
    </location>
</feature>